<evidence type="ECO:0000313" key="1">
    <source>
        <dbReference type="EMBL" id="RYU92317.1"/>
    </source>
</evidence>
<accession>A0A4Q5LS72</accession>
<dbReference type="Proteomes" id="UP000293331">
    <property type="component" value="Unassembled WGS sequence"/>
</dbReference>
<dbReference type="OrthoDB" id="9814774at2"/>
<gene>
    <name evidence="1" type="ORF">EWM62_02455</name>
</gene>
<dbReference type="SUPFAM" id="SSF54637">
    <property type="entry name" value="Thioesterase/thiol ester dehydrase-isomerase"/>
    <property type="match status" value="1"/>
</dbReference>
<dbReference type="Pfam" id="PF14539">
    <property type="entry name" value="DUF4442"/>
    <property type="match status" value="1"/>
</dbReference>
<reference evidence="1 2" key="1">
    <citation type="submission" date="2019-02" db="EMBL/GenBank/DDBJ databases">
        <title>Bacterial novel species Mucilaginibacter sp. 17JY9-4 isolated from soil.</title>
        <authorList>
            <person name="Jung H.-Y."/>
        </authorList>
    </citation>
    <scope>NUCLEOTIDE SEQUENCE [LARGE SCALE GENOMIC DNA]</scope>
    <source>
        <strain evidence="1 2">17JY9-4</strain>
    </source>
</reference>
<name>A0A4Q5LS72_9SPHI</name>
<dbReference type="Gene3D" id="3.10.129.10">
    <property type="entry name" value="Hotdog Thioesterase"/>
    <property type="match status" value="1"/>
</dbReference>
<dbReference type="InterPro" id="IPR027961">
    <property type="entry name" value="DUF4442"/>
</dbReference>
<organism evidence="1 2">
    <name type="scientific">Mucilaginibacter terrigena</name>
    <dbReference type="NCBI Taxonomy" id="2492395"/>
    <lineage>
        <taxon>Bacteria</taxon>
        <taxon>Pseudomonadati</taxon>
        <taxon>Bacteroidota</taxon>
        <taxon>Sphingobacteriia</taxon>
        <taxon>Sphingobacteriales</taxon>
        <taxon>Sphingobacteriaceae</taxon>
        <taxon>Mucilaginibacter</taxon>
    </lineage>
</organism>
<dbReference type="EMBL" id="SEWG01000001">
    <property type="protein sequence ID" value="RYU92317.1"/>
    <property type="molecule type" value="Genomic_DNA"/>
</dbReference>
<protein>
    <submittedName>
        <fullName evidence="1">DUF4442 domain-containing protein</fullName>
    </submittedName>
</protein>
<dbReference type="AlphaFoldDB" id="A0A4Q5LS72"/>
<comment type="caution">
    <text evidence="1">The sequence shown here is derived from an EMBL/GenBank/DDBJ whole genome shotgun (WGS) entry which is preliminary data.</text>
</comment>
<sequence>MVVSESTLKWIMRLYPPLLFQRIWVAGFDKGFRGVKVKIFKSVLNKNYNGSIFGGTIFAAADPFYPVLFDRILSSPERKLRIWSKSSRIDFLKPALSSLSFKIILSDADIDLVIQTLNTTGKYENSFPIDIYNNNNEVCVSLMNEVYIRDLNFIPATI</sequence>
<dbReference type="RefSeq" id="WP_129875045.1">
    <property type="nucleotide sequence ID" value="NZ_SEWG01000001.1"/>
</dbReference>
<proteinExistence type="predicted"/>
<evidence type="ECO:0000313" key="2">
    <source>
        <dbReference type="Proteomes" id="UP000293331"/>
    </source>
</evidence>
<dbReference type="InterPro" id="IPR029069">
    <property type="entry name" value="HotDog_dom_sf"/>
</dbReference>
<keyword evidence="2" id="KW-1185">Reference proteome</keyword>